<accession>A0A0V0GRX9</accession>
<evidence type="ECO:0000313" key="1">
    <source>
        <dbReference type="EMBL" id="JAP10994.1"/>
    </source>
</evidence>
<name>A0A0V0GRX9_SOLCH</name>
<sequence>LMALDIYLTKGEETHSFDPSSFSLSSIQTTSSNWSPPLQVVFFFFPAPLPLKNMFHHVFC</sequence>
<dbReference type="EMBL" id="GEDG01032103">
    <property type="protein sequence ID" value="JAP10994.1"/>
    <property type="molecule type" value="Transcribed_RNA"/>
</dbReference>
<feature type="non-terminal residue" evidence="1">
    <location>
        <position position="1"/>
    </location>
</feature>
<protein>
    <submittedName>
        <fullName evidence="1">Putative ovule protein</fullName>
    </submittedName>
</protein>
<proteinExistence type="predicted"/>
<reference evidence="1" key="1">
    <citation type="submission" date="2015-12" db="EMBL/GenBank/DDBJ databases">
        <title>Gene expression during late stages of embryo sac development: a critical building block for successful pollen-pistil interactions.</title>
        <authorList>
            <person name="Liu Y."/>
            <person name="Joly V."/>
            <person name="Sabar M."/>
            <person name="Matton D.P."/>
        </authorList>
    </citation>
    <scope>NUCLEOTIDE SEQUENCE</scope>
</reference>
<organism evidence="1">
    <name type="scientific">Solanum chacoense</name>
    <name type="common">Chaco potato</name>
    <dbReference type="NCBI Taxonomy" id="4108"/>
    <lineage>
        <taxon>Eukaryota</taxon>
        <taxon>Viridiplantae</taxon>
        <taxon>Streptophyta</taxon>
        <taxon>Embryophyta</taxon>
        <taxon>Tracheophyta</taxon>
        <taxon>Spermatophyta</taxon>
        <taxon>Magnoliopsida</taxon>
        <taxon>eudicotyledons</taxon>
        <taxon>Gunneridae</taxon>
        <taxon>Pentapetalae</taxon>
        <taxon>asterids</taxon>
        <taxon>lamiids</taxon>
        <taxon>Solanales</taxon>
        <taxon>Solanaceae</taxon>
        <taxon>Solanoideae</taxon>
        <taxon>Solaneae</taxon>
        <taxon>Solanum</taxon>
    </lineage>
</organism>
<dbReference type="AlphaFoldDB" id="A0A0V0GRX9"/>